<proteinExistence type="inferred from homology"/>
<dbReference type="PANTHER" id="PTHR32182">
    <property type="entry name" value="DNA REPLICATION AND REPAIR PROTEIN RECF"/>
    <property type="match status" value="1"/>
</dbReference>
<dbReference type="PANTHER" id="PTHR32182:SF0">
    <property type="entry name" value="DNA REPLICATION AND REPAIR PROTEIN RECF"/>
    <property type="match status" value="1"/>
</dbReference>
<dbReference type="GO" id="GO:0003697">
    <property type="term" value="F:single-stranded DNA binding"/>
    <property type="evidence" value="ECO:0007669"/>
    <property type="project" value="InterPro"/>
</dbReference>
<protein>
    <recommendedName>
        <fullName evidence="1">Rad50/SbcC-type AAA domain-containing protein</fullName>
    </recommendedName>
</protein>
<feature type="non-terminal residue" evidence="2">
    <location>
        <position position="1"/>
    </location>
</feature>
<dbReference type="GO" id="GO:0000731">
    <property type="term" value="P:DNA synthesis involved in DNA repair"/>
    <property type="evidence" value="ECO:0007669"/>
    <property type="project" value="TreeGrafter"/>
</dbReference>
<dbReference type="EMBL" id="UINC01164337">
    <property type="protein sequence ID" value="SVD65138.1"/>
    <property type="molecule type" value="Genomic_DNA"/>
</dbReference>
<dbReference type="Gene3D" id="3.40.50.300">
    <property type="entry name" value="P-loop containing nucleotide triphosphate hydrolases"/>
    <property type="match status" value="1"/>
</dbReference>
<gene>
    <name evidence="2" type="ORF">METZ01_LOCUS417992</name>
</gene>
<feature type="domain" description="Rad50/SbcC-type AAA" evidence="1">
    <location>
        <begin position="5"/>
        <end position="149"/>
    </location>
</feature>
<evidence type="ECO:0000313" key="2">
    <source>
        <dbReference type="EMBL" id="SVD65138.1"/>
    </source>
</evidence>
<accession>A0A382X443</accession>
<dbReference type="GO" id="GO:0016887">
    <property type="term" value="F:ATP hydrolysis activity"/>
    <property type="evidence" value="ECO:0007669"/>
    <property type="project" value="InterPro"/>
</dbReference>
<dbReference type="InterPro" id="IPR001238">
    <property type="entry name" value="DNA-binding_RecF"/>
</dbReference>
<dbReference type="InterPro" id="IPR027417">
    <property type="entry name" value="P-loop_NTPase"/>
</dbReference>
<dbReference type="GO" id="GO:0006302">
    <property type="term" value="P:double-strand break repair"/>
    <property type="evidence" value="ECO:0007669"/>
    <property type="project" value="InterPro"/>
</dbReference>
<dbReference type="HAMAP" id="MF_00365">
    <property type="entry name" value="RecF"/>
    <property type="match status" value="1"/>
</dbReference>
<organism evidence="2">
    <name type="scientific">marine metagenome</name>
    <dbReference type="NCBI Taxonomy" id="408172"/>
    <lineage>
        <taxon>unclassified sequences</taxon>
        <taxon>metagenomes</taxon>
        <taxon>ecological metagenomes</taxon>
    </lineage>
</organism>
<dbReference type="GO" id="GO:0005524">
    <property type="term" value="F:ATP binding"/>
    <property type="evidence" value="ECO:0007669"/>
    <property type="project" value="InterPro"/>
</dbReference>
<sequence>VSIDQIKMVNFRSHEKTALTFSSGVNVIWGENGSGKTSILEAIYLLSLGRSFKTSRALETINHNANETLVEGLFTINSEHETICFVQSKEARRKIKINDVDVKARDLIGKNPIVLLSPEEQKITKGFPGDRRKYLDKLYATVSNKYLKTLTAYTRILKQRNALLKTEKTEPTLLVWDEQLAEAAVKVWSEKKELCQKFKFFL</sequence>
<dbReference type="SUPFAM" id="SSF52540">
    <property type="entry name" value="P-loop containing nucleoside triphosphate hydrolases"/>
    <property type="match status" value="1"/>
</dbReference>
<dbReference type="InterPro" id="IPR038729">
    <property type="entry name" value="Rad50/SbcC_AAA"/>
</dbReference>
<name>A0A382X443_9ZZZZ</name>
<evidence type="ECO:0000259" key="1">
    <source>
        <dbReference type="Pfam" id="PF13476"/>
    </source>
</evidence>
<feature type="non-terminal residue" evidence="2">
    <location>
        <position position="202"/>
    </location>
</feature>
<reference evidence="2" key="1">
    <citation type="submission" date="2018-05" db="EMBL/GenBank/DDBJ databases">
        <authorList>
            <person name="Lanie J.A."/>
            <person name="Ng W.-L."/>
            <person name="Kazmierczak K.M."/>
            <person name="Andrzejewski T.M."/>
            <person name="Davidsen T.M."/>
            <person name="Wayne K.J."/>
            <person name="Tettelin H."/>
            <person name="Glass J.I."/>
            <person name="Rusch D."/>
            <person name="Podicherti R."/>
            <person name="Tsui H.-C.T."/>
            <person name="Winkler M.E."/>
        </authorList>
    </citation>
    <scope>NUCLEOTIDE SEQUENCE</scope>
</reference>
<dbReference type="AlphaFoldDB" id="A0A382X443"/>
<dbReference type="Pfam" id="PF13476">
    <property type="entry name" value="AAA_23"/>
    <property type="match status" value="1"/>
</dbReference>
<dbReference type="NCBIfam" id="TIGR00611">
    <property type="entry name" value="recf"/>
    <property type="match status" value="1"/>
</dbReference>